<feature type="domain" description="Alcohol dehydrogenase-like N-terminal" evidence="6">
    <location>
        <begin position="27"/>
        <end position="133"/>
    </location>
</feature>
<keyword evidence="2" id="KW-0862">Zinc</keyword>
<dbReference type="Pfam" id="PF00107">
    <property type="entry name" value="ADH_zinc_N"/>
    <property type="match status" value="1"/>
</dbReference>
<name>A0A382MAX6_9ZZZZ</name>
<dbReference type="Pfam" id="PF08240">
    <property type="entry name" value="ADH_N"/>
    <property type="match status" value="1"/>
</dbReference>
<dbReference type="PANTHER" id="PTHR43880:SF12">
    <property type="entry name" value="ALCOHOL DEHYDROGENASE CLASS-3"/>
    <property type="match status" value="1"/>
</dbReference>
<dbReference type="InterPro" id="IPR036291">
    <property type="entry name" value="NAD(P)-bd_dom_sf"/>
</dbReference>
<dbReference type="SUPFAM" id="SSF50129">
    <property type="entry name" value="GroES-like"/>
    <property type="match status" value="1"/>
</dbReference>
<feature type="domain" description="Alcohol dehydrogenase-like C-terminal" evidence="5">
    <location>
        <begin position="173"/>
        <end position="214"/>
    </location>
</feature>
<proteinExistence type="predicted"/>
<dbReference type="SUPFAM" id="SSF51735">
    <property type="entry name" value="NAD(P)-binding Rossmann-fold domains"/>
    <property type="match status" value="1"/>
</dbReference>
<protein>
    <submittedName>
        <fullName evidence="7">Uncharacterized protein</fullName>
    </submittedName>
</protein>
<evidence type="ECO:0000259" key="6">
    <source>
        <dbReference type="Pfam" id="PF08240"/>
    </source>
</evidence>
<dbReference type="AlphaFoldDB" id="A0A382MAX6"/>
<evidence type="ECO:0000313" key="7">
    <source>
        <dbReference type="EMBL" id="SVC45800.1"/>
    </source>
</evidence>
<evidence type="ECO:0000256" key="4">
    <source>
        <dbReference type="ARBA" id="ARBA00023027"/>
    </source>
</evidence>
<dbReference type="InterPro" id="IPR011032">
    <property type="entry name" value="GroES-like_sf"/>
</dbReference>
<dbReference type="GO" id="GO:0051903">
    <property type="term" value="F:S-(hydroxymethyl)glutathione dehydrogenase [NAD(P)+] activity"/>
    <property type="evidence" value="ECO:0007669"/>
    <property type="project" value="TreeGrafter"/>
</dbReference>
<evidence type="ECO:0000256" key="2">
    <source>
        <dbReference type="ARBA" id="ARBA00022833"/>
    </source>
</evidence>
<dbReference type="GO" id="GO:0046294">
    <property type="term" value="P:formaldehyde catabolic process"/>
    <property type="evidence" value="ECO:0007669"/>
    <property type="project" value="TreeGrafter"/>
</dbReference>
<evidence type="ECO:0000259" key="5">
    <source>
        <dbReference type="Pfam" id="PF00107"/>
    </source>
</evidence>
<organism evidence="7">
    <name type="scientific">marine metagenome</name>
    <dbReference type="NCBI Taxonomy" id="408172"/>
    <lineage>
        <taxon>unclassified sequences</taxon>
        <taxon>metagenomes</taxon>
        <taxon>ecological metagenomes</taxon>
    </lineage>
</organism>
<dbReference type="InterPro" id="IPR013154">
    <property type="entry name" value="ADH-like_N"/>
</dbReference>
<dbReference type="InterPro" id="IPR013149">
    <property type="entry name" value="ADH-like_C"/>
</dbReference>
<dbReference type="GO" id="GO:0008270">
    <property type="term" value="F:zinc ion binding"/>
    <property type="evidence" value="ECO:0007669"/>
    <property type="project" value="InterPro"/>
</dbReference>
<dbReference type="Gene3D" id="3.90.180.10">
    <property type="entry name" value="Medium-chain alcohol dehydrogenases, catalytic domain"/>
    <property type="match status" value="2"/>
</dbReference>
<keyword evidence="3" id="KW-0560">Oxidoreductase</keyword>
<dbReference type="EMBL" id="UINC01092320">
    <property type="protein sequence ID" value="SVC45800.1"/>
    <property type="molecule type" value="Genomic_DNA"/>
</dbReference>
<keyword evidence="1" id="KW-0479">Metal-binding</keyword>
<accession>A0A382MAX6</accession>
<dbReference type="PANTHER" id="PTHR43880">
    <property type="entry name" value="ALCOHOL DEHYDROGENASE"/>
    <property type="match status" value="1"/>
</dbReference>
<dbReference type="Gene3D" id="3.40.50.720">
    <property type="entry name" value="NAD(P)-binding Rossmann-like Domain"/>
    <property type="match status" value="1"/>
</dbReference>
<sequence>MNSKAAIHTEHGKKLTLGDVQIPDPRPDQVLLKLHSSGICHSQLHQMHNPEAPTPALLGHEGTGTVIAIGSDVNHVQEGDLAIVTWVDRKPVIGRPSYPATGVTFNEAPLSGVTYTWGEDVLVRSGYVVKIPKTSDKYKSSIIGCAVLTGAGAVLHTAKVRPENSVAIFGVGGVGLSALIMANILEAYPIIAVDISDEKLQFAKKFGATHVINST</sequence>
<gene>
    <name evidence="7" type="ORF">METZ01_LOCUS298654</name>
</gene>
<feature type="non-terminal residue" evidence="7">
    <location>
        <position position="215"/>
    </location>
</feature>
<evidence type="ECO:0000256" key="3">
    <source>
        <dbReference type="ARBA" id="ARBA00023002"/>
    </source>
</evidence>
<dbReference type="GO" id="GO:0005829">
    <property type="term" value="C:cytosol"/>
    <property type="evidence" value="ECO:0007669"/>
    <property type="project" value="TreeGrafter"/>
</dbReference>
<evidence type="ECO:0000256" key="1">
    <source>
        <dbReference type="ARBA" id="ARBA00022723"/>
    </source>
</evidence>
<reference evidence="7" key="1">
    <citation type="submission" date="2018-05" db="EMBL/GenBank/DDBJ databases">
        <authorList>
            <person name="Lanie J.A."/>
            <person name="Ng W.-L."/>
            <person name="Kazmierczak K.M."/>
            <person name="Andrzejewski T.M."/>
            <person name="Davidsen T.M."/>
            <person name="Wayne K.J."/>
            <person name="Tettelin H."/>
            <person name="Glass J.I."/>
            <person name="Rusch D."/>
            <person name="Podicherti R."/>
            <person name="Tsui H.-C.T."/>
            <person name="Winkler M.E."/>
        </authorList>
    </citation>
    <scope>NUCLEOTIDE SEQUENCE</scope>
</reference>
<dbReference type="PROSITE" id="PS00059">
    <property type="entry name" value="ADH_ZINC"/>
    <property type="match status" value="1"/>
</dbReference>
<dbReference type="InterPro" id="IPR002328">
    <property type="entry name" value="ADH_Zn_CS"/>
</dbReference>
<keyword evidence="4" id="KW-0520">NAD</keyword>